<dbReference type="Pfam" id="PF00512">
    <property type="entry name" value="HisKA"/>
    <property type="match status" value="1"/>
</dbReference>
<feature type="transmembrane region" description="Helical" evidence="16">
    <location>
        <begin position="183"/>
        <end position="210"/>
    </location>
</feature>
<dbReference type="PANTHER" id="PTHR43065:SF10">
    <property type="entry name" value="PEROXIDE STRESS-ACTIVATED HISTIDINE KINASE MAK3"/>
    <property type="match status" value="1"/>
</dbReference>
<keyword evidence="5" id="KW-0597">Phosphoprotein</keyword>
<keyword evidence="13 16" id="KW-0472">Membrane</keyword>
<evidence type="ECO:0000256" key="14">
    <source>
        <dbReference type="SAM" id="Coils"/>
    </source>
</evidence>
<dbReference type="Gene3D" id="3.30.565.10">
    <property type="entry name" value="Histidine kinase-like ATPase, C-terminal domain"/>
    <property type="match status" value="1"/>
</dbReference>
<accession>A0A831W6A8</accession>
<dbReference type="SUPFAM" id="SSF55785">
    <property type="entry name" value="PYP-like sensor domain (PAS domain)"/>
    <property type="match status" value="1"/>
</dbReference>
<dbReference type="Proteomes" id="UP000886251">
    <property type="component" value="Unassembled WGS sequence"/>
</dbReference>
<evidence type="ECO:0000256" key="6">
    <source>
        <dbReference type="ARBA" id="ARBA00022679"/>
    </source>
</evidence>
<evidence type="ECO:0000256" key="7">
    <source>
        <dbReference type="ARBA" id="ARBA00022692"/>
    </source>
</evidence>
<dbReference type="Gene3D" id="1.10.287.130">
    <property type="match status" value="1"/>
</dbReference>
<reference evidence="18" key="1">
    <citation type="journal article" date="2020" name="mSystems">
        <title>Genome- and Community-Level Interaction Insights into Carbon Utilization and Element Cycling Functions of Hydrothermarchaeota in Hydrothermal Sediment.</title>
        <authorList>
            <person name="Zhou Z."/>
            <person name="Liu Y."/>
            <person name="Xu W."/>
            <person name="Pan J."/>
            <person name="Luo Z.H."/>
            <person name="Li M."/>
        </authorList>
    </citation>
    <scope>NUCLEOTIDE SEQUENCE [LARGE SCALE GENOMIC DNA]</scope>
    <source>
        <strain evidence="18">HyVt-443</strain>
    </source>
</reference>
<keyword evidence="14" id="KW-0175">Coiled coil</keyword>
<dbReference type="PROSITE" id="PS50109">
    <property type="entry name" value="HIS_KIN"/>
    <property type="match status" value="1"/>
</dbReference>
<dbReference type="InterPro" id="IPR003661">
    <property type="entry name" value="HisK_dim/P_dom"/>
</dbReference>
<keyword evidence="7 16" id="KW-0812">Transmembrane</keyword>
<dbReference type="InterPro" id="IPR001734">
    <property type="entry name" value="Na/solute_symporter"/>
</dbReference>
<feature type="domain" description="Histidine kinase" evidence="17">
    <location>
        <begin position="769"/>
        <end position="978"/>
    </location>
</feature>
<comment type="similarity">
    <text evidence="3">Belongs to the sodium:solute symporter (SSF) (TC 2.A.21) family.</text>
</comment>
<feature type="transmembrane region" description="Helical" evidence="16">
    <location>
        <begin position="237"/>
        <end position="254"/>
    </location>
</feature>
<evidence type="ECO:0000256" key="4">
    <source>
        <dbReference type="ARBA" id="ARBA00012438"/>
    </source>
</evidence>
<keyword evidence="8" id="KW-0547">Nucleotide-binding</keyword>
<dbReference type="CDD" id="cd10322">
    <property type="entry name" value="SLC5sbd"/>
    <property type="match status" value="1"/>
</dbReference>
<evidence type="ECO:0000256" key="1">
    <source>
        <dbReference type="ARBA" id="ARBA00000085"/>
    </source>
</evidence>
<evidence type="ECO:0000313" key="18">
    <source>
        <dbReference type="EMBL" id="HEB97068.1"/>
    </source>
</evidence>
<dbReference type="InterPro" id="IPR004358">
    <property type="entry name" value="Sig_transdc_His_kin-like_C"/>
</dbReference>
<dbReference type="EMBL" id="DRKP01000140">
    <property type="protein sequence ID" value="HEB97068.1"/>
    <property type="molecule type" value="Genomic_DNA"/>
</dbReference>
<comment type="caution">
    <text evidence="18">The sequence shown here is derived from an EMBL/GenBank/DDBJ whole genome shotgun (WGS) entry which is preliminary data.</text>
</comment>
<dbReference type="GO" id="GO:0022857">
    <property type="term" value="F:transmembrane transporter activity"/>
    <property type="evidence" value="ECO:0007669"/>
    <property type="project" value="InterPro"/>
</dbReference>
<dbReference type="PANTHER" id="PTHR43065">
    <property type="entry name" value="SENSOR HISTIDINE KINASE"/>
    <property type="match status" value="1"/>
</dbReference>
<feature type="region of interest" description="Disordered" evidence="15">
    <location>
        <begin position="974"/>
        <end position="993"/>
    </location>
</feature>
<dbReference type="InterPro" id="IPR038377">
    <property type="entry name" value="Na/Glc_symporter_sf"/>
</dbReference>
<name>A0A831W6A8_9GAMM</name>
<protein>
    <recommendedName>
        <fullName evidence="4">histidine kinase</fullName>
        <ecNumber evidence="4">2.7.13.3</ecNumber>
    </recommendedName>
</protein>
<dbReference type="PROSITE" id="PS50283">
    <property type="entry name" value="NA_SOLUT_SYMP_3"/>
    <property type="match status" value="1"/>
</dbReference>
<feature type="transmembrane region" description="Helical" evidence="16">
    <location>
        <begin position="114"/>
        <end position="133"/>
    </location>
</feature>
<evidence type="ECO:0000256" key="9">
    <source>
        <dbReference type="ARBA" id="ARBA00022777"/>
    </source>
</evidence>
<dbReference type="AlphaFoldDB" id="A0A831W6A8"/>
<evidence type="ECO:0000256" key="11">
    <source>
        <dbReference type="ARBA" id="ARBA00022989"/>
    </source>
</evidence>
<dbReference type="GO" id="GO:0016020">
    <property type="term" value="C:membrane"/>
    <property type="evidence" value="ECO:0007669"/>
    <property type="project" value="UniProtKB-SubCell"/>
</dbReference>
<feature type="transmembrane region" description="Helical" evidence="16">
    <location>
        <begin position="67"/>
        <end position="87"/>
    </location>
</feature>
<dbReference type="InterPro" id="IPR035965">
    <property type="entry name" value="PAS-like_dom_sf"/>
</dbReference>
<keyword evidence="6" id="KW-0808">Transferase</keyword>
<dbReference type="InterPro" id="IPR005467">
    <property type="entry name" value="His_kinase_dom"/>
</dbReference>
<dbReference type="CDD" id="cd00082">
    <property type="entry name" value="HisKA"/>
    <property type="match status" value="1"/>
</dbReference>
<dbReference type="EC" id="2.7.13.3" evidence="4"/>
<evidence type="ECO:0000256" key="12">
    <source>
        <dbReference type="ARBA" id="ARBA00023012"/>
    </source>
</evidence>
<dbReference type="Pfam" id="PF02518">
    <property type="entry name" value="HATPase_c"/>
    <property type="match status" value="1"/>
</dbReference>
<feature type="transmembrane region" description="Helical" evidence="16">
    <location>
        <begin position="474"/>
        <end position="493"/>
    </location>
</feature>
<dbReference type="SUPFAM" id="SSF47384">
    <property type="entry name" value="Homodimeric domain of signal transducing histidine kinase"/>
    <property type="match status" value="1"/>
</dbReference>
<evidence type="ECO:0000256" key="15">
    <source>
        <dbReference type="SAM" id="MobiDB-lite"/>
    </source>
</evidence>
<comment type="subcellular location">
    <subcellularLocation>
        <location evidence="2">Membrane</location>
        <topology evidence="2">Multi-pass membrane protein</topology>
    </subcellularLocation>
</comment>
<dbReference type="SMART" id="SM00388">
    <property type="entry name" value="HisKA"/>
    <property type="match status" value="1"/>
</dbReference>
<dbReference type="GO" id="GO:0005524">
    <property type="term" value="F:ATP binding"/>
    <property type="evidence" value="ECO:0007669"/>
    <property type="project" value="UniProtKB-KW"/>
</dbReference>
<dbReference type="InterPro" id="IPR036097">
    <property type="entry name" value="HisK_dim/P_sf"/>
</dbReference>
<organism evidence="18">
    <name type="scientific">Sedimenticola thiotaurini</name>
    <dbReference type="NCBI Taxonomy" id="1543721"/>
    <lineage>
        <taxon>Bacteria</taxon>
        <taxon>Pseudomonadati</taxon>
        <taxon>Pseudomonadota</taxon>
        <taxon>Gammaproteobacteria</taxon>
        <taxon>Chromatiales</taxon>
        <taxon>Sedimenticolaceae</taxon>
        <taxon>Sedimenticola</taxon>
    </lineage>
</organism>
<dbReference type="SUPFAM" id="SSF55874">
    <property type="entry name" value="ATPase domain of HSP90 chaperone/DNA topoisomerase II/histidine kinase"/>
    <property type="match status" value="1"/>
</dbReference>
<feature type="transmembrane region" description="Helical" evidence="16">
    <location>
        <begin position="35"/>
        <end position="55"/>
    </location>
</feature>
<keyword evidence="11 16" id="KW-1133">Transmembrane helix</keyword>
<evidence type="ECO:0000256" key="10">
    <source>
        <dbReference type="ARBA" id="ARBA00022840"/>
    </source>
</evidence>
<dbReference type="PRINTS" id="PR00344">
    <property type="entry name" value="BCTRLSENSOR"/>
</dbReference>
<feature type="transmembrane region" description="Helical" evidence="16">
    <location>
        <begin position="275"/>
        <end position="293"/>
    </location>
</feature>
<feature type="transmembrane region" description="Helical" evidence="16">
    <location>
        <begin position="319"/>
        <end position="343"/>
    </location>
</feature>
<gene>
    <name evidence="18" type="ORF">ENI96_11635</name>
</gene>
<dbReference type="SMART" id="SM00387">
    <property type="entry name" value="HATPase_c"/>
    <property type="match status" value="1"/>
</dbReference>
<feature type="transmembrane region" description="Helical" evidence="16">
    <location>
        <begin position="153"/>
        <end position="171"/>
    </location>
</feature>
<keyword evidence="10" id="KW-0067">ATP-binding</keyword>
<feature type="transmembrane region" description="Helical" evidence="16">
    <location>
        <begin position="6"/>
        <end position="23"/>
    </location>
</feature>
<evidence type="ECO:0000256" key="5">
    <source>
        <dbReference type="ARBA" id="ARBA00022553"/>
    </source>
</evidence>
<evidence type="ECO:0000256" key="16">
    <source>
        <dbReference type="SAM" id="Phobius"/>
    </source>
</evidence>
<evidence type="ECO:0000256" key="8">
    <source>
        <dbReference type="ARBA" id="ARBA00022741"/>
    </source>
</evidence>
<evidence type="ECO:0000256" key="13">
    <source>
        <dbReference type="ARBA" id="ARBA00023136"/>
    </source>
</evidence>
<dbReference type="InterPro" id="IPR036890">
    <property type="entry name" value="HATPase_C_sf"/>
</dbReference>
<comment type="catalytic activity">
    <reaction evidence="1">
        <text>ATP + protein L-histidine = ADP + protein N-phospho-L-histidine.</text>
        <dbReference type="EC" id="2.7.13.3"/>
    </reaction>
</comment>
<evidence type="ECO:0000256" key="2">
    <source>
        <dbReference type="ARBA" id="ARBA00004141"/>
    </source>
</evidence>
<dbReference type="InterPro" id="IPR003594">
    <property type="entry name" value="HATPase_dom"/>
</dbReference>
<keyword evidence="12" id="KW-0902">Two-component regulatory system</keyword>
<evidence type="ECO:0000259" key="17">
    <source>
        <dbReference type="PROSITE" id="PS50109"/>
    </source>
</evidence>
<dbReference type="Gene3D" id="1.20.1730.10">
    <property type="entry name" value="Sodium/glucose cotransporter"/>
    <property type="match status" value="1"/>
</dbReference>
<sequence length="993" mass="109196">MSYDLELLFGISLLYLLILFLVAHLTDSGRIPERWIANPWVYVLSLGVYATSWSYYGSVGFAQREGFQFLTIYLGVTIAFLLSPILLRPILRITRDYQLTSLADLLAFRYRSQLAGALVTLFMLLGSLPYIALQIRAVTTSINVLTQEVPPQVLALGFCIMLILFAIMFGARHASPRDKHRGLVAAIAFESLVKLTALLLVGLFALFGVFSGPGDLGRWLTANPEVIQALYQPVREGPWLTLLFLSFSAAFLLPRQFHMIFAENLSLKSIDTASWAFPLYLLLLNLAIPPILWAGTRLQLNLDADYYVLGITVAQGPSWLPVVSFIGGVSAASAMVIVSTLALSSMSLNHLLLPARYPDPGVDLYRWLLWGRRLLIAVIIMAGFGFYQLLQHNQGLVQLGLISFVAVAQFVPGVIGVLYWERATRAGFIGGLLAGIAVWTVTLLLPLLQASGIIQQGLDLAPLRTDMGLSHWPFATFWSLACNGLLFVLISLLSRQSSGEREAARACASDTAIPATLEGVVTAGSPAQFMEGLAQMVGQETAELEVRQALRDLDMDPDEHRAPELRRLRERIERNLSGLVGPQMAHIIINQQLAMDSQAKTALADSIRHMEERLERSRSRLQGLNADLDALRRYHRQILLDLPLGVCAVAPDGAVVIWNLAMEVMSGVGRDQATGYKLETLPAPWGGLLAGFADSGDEHIPKMKVTLEGRPHWFSLHKASIPDLGSSRLEEEPPAGKVMLLEDLTDLETLEAELAHSDRLASIGRLAAGVAHEIGNPVTGIASLAQNLRHERDPGVIDESIEMILQQTRRITGIVQSLMNFSRSGSVGTDYQSFELHEIVDEALQLVQLTRAGRKVACVSNCPPGIRLSGDRQRLSQVLLNLLTNACDASRPGDRVEIFAFQEDGEIQLEVMDQGQGIPERIRHAVFEPFFTTKQPGEGTGLGLSLVYKIVQEHHGHIEIDSVPEVGTRVVLRLPGTPRDRDEHNTSQPNDQP</sequence>
<dbReference type="GO" id="GO:0000155">
    <property type="term" value="F:phosphorelay sensor kinase activity"/>
    <property type="evidence" value="ECO:0007669"/>
    <property type="project" value="InterPro"/>
</dbReference>
<feature type="coiled-coil region" evidence="14">
    <location>
        <begin position="607"/>
        <end position="634"/>
    </location>
</feature>
<feature type="transmembrane region" description="Helical" evidence="16">
    <location>
        <begin position="396"/>
        <end position="420"/>
    </location>
</feature>
<feature type="transmembrane region" description="Helical" evidence="16">
    <location>
        <begin position="374"/>
        <end position="390"/>
    </location>
</feature>
<keyword evidence="9 18" id="KW-0418">Kinase</keyword>
<feature type="transmembrane region" description="Helical" evidence="16">
    <location>
        <begin position="432"/>
        <end position="454"/>
    </location>
</feature>
<evidence type="ECO:0000256" key="3">
    <source>
        <dbReference type="ARBA" id="ARBA00006434"/>
    </source>
</evidence>
<proteinExistence type="inferred from homology"/>